<accession>A0A0W0YDI5</accession>
<dbReference type="AlphaFoldDB" id="A0A0W0YDI5"/>
<evidence type="ECO:0000313" key="1">
    <source>
        <dbReference type="EMBL" id="KTD54923.1"/>
    </source>
</evidence>
<dbReference type="eggNOG" id="ENOG502ZX4F">
    <property type="taxonomic scope" value="Bacteria"/>
</dbReference>
<dbReference type="RefSeq" id="WP_051544720.1">
    <property type="nucleotide sequence ID" value="NZ_CAAAJE010000008.1"/>
</dbReference>
<dbReference type="Proteomes" id="UP000054621">
    <property type="component" value="Unassembled WGS sequence"/>
</dbReference>
<proteinExistence type="predicted"/>
<comment type="caution">
    <text evidence="1">The sequence shown here is derived from an EMBL/GenBank/DDBJ whole genome shotgun (WGS) entry which is preliminary data.</text>
</comment>
<dbReference type="PATRIC" id="fig|28087.4.peg.2707"/>
<evidence type="ECO:0000313" key="2">
    <source>
        <dbReference type="Proteomes" id="UP000054621"/>
    </source>
</evidence>
<organism evidence="1 2">
    <name type="scientific">Legionella sainthelensi</name>
    <dbReference type="NCBI Taxonomy" id="28087"/>
    <lineage>
        <taxon>Bacteria</taxon>
        <taxon>Pseudomonadati</taxon>
        <taxon>Pseudomonadota</taxon>
        <taxon>Gammaproteobacteria</taxon>
        <taxon>Legionellales</taxon>
        <taxon>Legionellaceae</taxon>
        <taxon>Legionella</taxon>
    </lineage>
</organism>
<reference evidence="1 2" key="1">
    <citation type="submission" date="2015-11" db="EMBL/GenBank/DDBJ databases">
        <title>Genomic analysis of 38 Legionella species identifies large and diverse effector repertoires.</title>
        <authorList>
            <person name="Burstein D."/>
            <person name="Amaro F."/>
            <person name="Zusman T."/>
            <person name="Lifshitz Z."/>
            <person name="Cohen O."/>
            <person name="Gilbert J.A."/>
            <person name="Pupko T."/>
            <person name="Shuman H.A."/>
            <person name="Segal G."/>
        </authorList>
    </citation>
    <scope>NUCLEOTIDE SEQUENCE [LARGE SCALE GENOMIC DNA]</scope>
    <source>
        <strain evidence="1 2">Mt.St.Helens-4</strain>
    </source>
</reference>
<name>A0A0W0YDI5_9GAMM</name>
<protein>
    <recommendedName>
        <fullName evidence="3">DUF4917 domain-containing protein</fullName>
    </recommendedName>
</protein>
<dbReference type="OrthoDB" id="828244at2"/>
<gene>
    <name evidence="1" type="ORF">Lsai_2515</name>
</gene>
<dbReference type="EMBL" id="LNYV01000036">
    <property type="protein sequence ID" value="KTD54923.1"/>
    <property type="molecule type" value="Genomic_DNA"/>
</dbReference>
<dbReference type="STRING" id="28087.Lsai_2515"/>
<evidence type="ECO:0008006" key="3">
    <source>
        <dbReference type="Google" id="ProtNLM"/>
    </source>
</evidence>
<dbReference type="Pfam" id="PF16263">
    <property type="entry name" value="DUF4917"/>
    <property type="match status" value="1"/>
</dbReference>
<dbReference type="InterPro" id="IPR032581">
    <property type="entry name" value="DUF4917"/>
</dbReference>
<sequence length="352" mass="41843">MEIKQWNEICSKYKDASLILGNGASIAFDAIFDYQSLYEVANQTNLIEGKLLNLFEKFNTENFELVLYRLWQAKEVLNVLDISTEFLDDNYSLCREALISTVHKAHIKYDNENDVFIKKLNQAYKFLMNFKTVFSLNYDLILYWIIAKGNTDSDKKGNIFKDCFWKPLNDFKVFDFDVSFFRKPDQEQDKAVLIFYPHGNLTLARLKQEQFHEIDLKICSRDQVHLEAIFDTWKKGRFEPVFISEGDFNEKRKRILESEYLRTIYKYGFEEIEQKLVIYGWSLSKQDTHLLQRLQNIQDDRKKTGMNIIKSIAVSIYPNGKENEFIEHVNKKLTPLTNDIDFYYSNQDCWCY</sequence>